<dbReference type="OrthoDB" id="2402625at2759"/>
<reference evidence="2 3" key="1">
    <citation type="submission" date="2018-06" db="EMBL/GenBank/DDBJ databases">
        <title>Comparative genomics reveals the genomic features of Rhizophagus irregularis, R. cerebriforme, R. diaphanum and Gigaspora rosea, and their symbiotic lifestyle signature.</title>
        <authorList>
            <person name="Morin E."/>
            <person name="San Clemente H."/>
            <person name="Chen E.C.H."/>
            <person name="De La Providencia I."/>
            <person name="Hainaut M."/>
            <person name="Kuo A."/>
            <person name="Kohler A."/>
            <person name="Murat C."/>
            <person name="Tang N."/>
            <person name="Roy S."/>
            <person name="Loubradou J."/>
            <person name="Henrissat B."/>
            <person name="Grigoriev I.V."/>
            <person name="Corradi N."/>
            <person name="Roux C."/>
            <person name="Martin F.M."/>
        </authorList>
    </citation>
    <scope>NUCLEOTIDE SEQUENCE [LARGE SCALE GENOMIC DNA]</scope>
    <source>
        <strain evidence="2 3">DAOM 194757</strain>
    </source>
</reference>
<protein>
    <submittedName>
        <fullName evidence="2">Uncharacterized protein</fullName>
    </submittedName>
</protein>
<feature type="compositionally biased region" description="Polar residues" evidence="1">
    <location>
        <begin position="128"/>
        <end position="137"/>
    </location>
</feature>
<evidence type="ECO:0000313" key="2">
    <source>
        <dbReference type="EMBL" id="RIB30939.1"/>
    </source>
</evidence>
<feature type="compositionally biased region" description="Low complexity" evidence="1">
    <location>
        <begin position="138"/>
        <end position="154"/>
    </location>
</feature>
<dbReference type="AlphaFoldDB" id="A0A397WB59"/>
<evidence type="ECO:0000256" key="1">
    <source>
        <dbReference type="SAM" id="MobiDB-lite"/>
    </source>
</evidence>
<sequence length="194" mass="21603">MSTNLERLPLKGNYIFTPENLPSSSPLLIYSAAVVADSYIPDNQGGRESFMIARQLYNGVTNNRNVETFKDRIKKISHILVSDIEWTYVSNDPLPSSTTTNVKEISEVGFNEDLDGIKEKYATLTSQVPQKRQNTRQNINLHNSNNKRSNNKNTSLNFVDIISQVQKGTSLVKTAHTGQSSSNTNFASTSQNTS</sequence>
<proteinExistence type="predicted"/>
<gene>
    <name evidence="2" type="ORF">C2G38_2151319</name>
</gene>
<evidence type="ECO:0000313" key="3">
    <source>
        <dbReference type="Proteomes" id="UP000266673"/>
    </source>
</evidence>
<name>A0A397WB59_9GLOM</name>
<dbReference type="EMBL" id="QKWP01000002">
    <property type="protein sequence ID" value="RIB30939.1"/>
    <property type="molecule type" value="Genomic_DNA"/>
</dbReference>
<keyword evidence="3" id="KW-1185">Reference proteome</keyword>
<comment type="caution">
    <text evidence="2">The sequence shown here is derived from an EMBL/GenBank/DDBJ whole genome shotgun (WGS) entry which is preliminary data.</text>
</comment>
<dbReference type="STRING" id="44941.A0A397WB59"/>
<feature type="region of interest" description="Disordered" evidence="1">
    <location>
        <begin position="173"/>
        <end position="194"/>
    </location>
</feature>
<organism evidence="2 3">
    <name type="scientific">Gigaspora rosea</name>
    <dbReference type="NCBI Taxonomy" id="44941"/>
    <lineage>
        <taxon>Eukaryota</taxon>
        <taxon>Fungi</taxon>
        <taxon>Fungi incertae sedis</taxon>
        <taxon>Mucoromycota</taxon>
        <taxon>Glomeromycotina</taxon>
        <taxon>Glomeromycetes</taxon>
        <taxon>Diversisporales</taxon>
        <taxon>Gigasporaceae</taxon>
        <taxon>Gigaspora</taxon>
    </lineage>
</organism>
<accession>A0A397WB59</accession>
<feature type="region of interest" description="Disordered" evidence="1">
    <location>
        <begin position="128"/>
        <end position="154"/>
    </location>
</feature>
<dbReference type="Proteomes" id="UP000266673">
    <property type="component" value="Unassembled WGS sequence"/>
</dbReference>